<proteinExistence type="predicted"/>
<evidence type="ECO:0000313" key="3">
    <source>
        <dbReference type="Proteomes" id="UP000663829"/>
    </source>
</evidence>
<comment type="caution">
    <text evidence="1">The sequence shown here is derived from an EMBL/GenBank/DDBJ whole genome shotgun (WGS) entry which is preliminary data.</text>
</comment>
<keyword evidence="3" id="KW-1185">Reference proteome</keyword>
<gene>
    <name evidence="1" type="ORF">GPM918_LOCUS43539</name>
    <name evidence="2" type="ORF">SRO942_LOCUS45056</name>
</gene>
<feature type="non-terminal residue" evidence="1">
    <location>
        <position position="1"/>
    </location>
</feature>
<dbReference type="Proteomes" id="UP000663829">
    <property type="component" value="Unassembled WGS sequence"/>
</dbReference>
<dbReference type="EMBL" id="CAJOBC010106841">
    <property type="protein sequence ID" value="CAF4505736.1"/>
    <property type="molecule type" value="Genomic_DNA"/>
</dbReference>
<evidence type="ECO:0000313" key="1">
    <source>
        <dbReference type="EMBL" id="CAF1617778.1"/>
    </source>
</evidence>
<evidence type="ECO:0000313" key="2">
    <source>
        <dbReference type="EMBL" id="CAF4505736.1"/>
    </source>
</evidence>
<organism evidence="1 3">
    <name type="scientific">Didymodactylos carnosus</name>
    <dbReference type="NCBI Taxonomy" id="1234261"/>
    <lineage>
        <taxon>Eukaryota</taxon>
        <taxon>Metazoa</taxon>
        <taxon>Spiralia</taxon>
        <taxon>Gnathifera</taxon>
        <taxon>Rotifera</taxon>
        <taxon>Eurotatoria</taxon>
        <taxon>Bdelloidea</taxon>
        <taxon>Philodinida</taxon>
        <taxon>Philodinidae</taxon>
        <taxon>Didymodactylos</taxon>
    </lineage>
</organism>
<dbReference type="Proteomes" id="UP000681722">
    <property type="component" value="Unassembled WGS sequence"/>
</dbReference>
<sequence>CGMPNDRSKCSFFEMGIGSIRHGSHQLLQRDPPQISMSIFDGFRLIDPYVQQFMKTNRYGYYIKSTSVKNLTVSETAVIYIQSHTVYFLNKIFDHLSSNNVYLTAILYTNIEVIQSDKHIEQTIVLLHIQAIPDDAKQYRLSSSDFIRENNAEPSFSEYINELVENNQQYPLLNFLPVTRSNNDIPLCPIVPSRGDHHNY</sequence>
<accession>A0A816C613</accession>
<protein>
    <submittedName>
        <fullName evidence="1">Uncharacterized protein</fullName>
    </submittedName>
</protein>
<dbReference type="OrthoDB" id="2423195at2759"/>
<dbReference type="EMBL" id="CAJNOQ010039816">
    <property type="protein sequence ID" value="CAF1617778.1"/>
    <property type="molecule type" value="Genomic_DNA"/>
</dbReference>
<reference evidence="1" key="1">
    <citation type="submission" date="2021-02" db="EMBL/GenBank/DDBJ databases">
        <authorList>
            <person name="Nowell W R."/>
        </authorList>
    </citation>
    <scope>NUCLEOTIDE SEQUENCE</scope>
</reference>
<dbReference type="AlphaFoldDB" id="A0A816C613"/>
<name>A0A816C613_9BILA</name>